<evidence type="ECO:0000313" key="2">
    <source>
        <dbReference type="Proteomes" id="UP000650477"/>
    </source>
</evidence>
<organism evidence="1 2">
    <name type="scientific">Morganella morganii</name>
    <name type="common">Proteus morganii</name>
    <dbReference type="NCBI Taxonomy" id="582"/>
    <lineage>
        <taxon>Bacteria</taxon>
        <taxon>Pseudomonadati</taxon>
        <taxon>Pseudomonadota</taxon>
        <taxon>Gammaproteobacteria</taxon>
        <taxon>Enterobacterales</taxon>
        <taxon>Morganellaceae</taxon>
        <taxon>Morganella</taxon>
    </lineage>
</organism>
<evidence type="ECO:0000313" key="1">
    <source>
        <dbReference type="EMBL" id="MBE8613170.1"/>
    </source>
</evidence>
<gene>
    <name evidence="1" type="ORF">CYG68_12245</name>
</gene>
<comment type="caution">
    <text evidence="1">The sequence shown here is derived from an EMBL/GenBank/DDBJ whole genome shotgun (WGS) entry which is preliminary data.</text>
</comment>
<dbReference type="Proteomes" id="UP000650477">
    <property type="component" value="Unassembled WGS sequence"/>
</dbReference>
<dbReference type="EMBL" id="PKLF01000010">
    <property type="protein sequence ID" value="MBE8613170.1"/>
    <property type="molecule type" value="Genomic_DNA"/>
</dbReference>
<protein>
    <submittedName>
        <fullName evidence="1">Uncharacterized protein</fullName>
    </submittedName>
</protein>
<proteinExistence type="predicted"/>
<accession>A0A8I0PX40</accession>
<dbReference type="RefSeq" id="WP_193829931.1">
    <property type="nucleotide sequence ID" value="NZ_PKLF01000010.1"/>
</dbReference>
<dbReference type="AlphaFoldDB" id="A0A8I0PX40"/>
<reference evidence="1" key="1">
    <citation type="submission" date="2017-12" db="EMBL/GenBank/DDBJ databases">
        <title>Genome sequencing and analysis.</title>
        <authorList>
            <person name="Huang Y.-T."/>
        </authorList>
    </citation>
    <scope>NUCLEOTIDE SEQUENCE</scope>
    <source>
        <strain evidence="1">VGH116</strain>
    </source>
</reference>
<sequence length="97" mass="11248">MKKEYISIDELRTDSFIYVVSEFICTNSECEYSKIKFIEKTLDNLFSFENADKAKSEKLIPLLKIAVTNSSWVIDEKEIESRMSESKQIISNLLAIL</sequence>
<name>A0A8I0PX40_MORMO</name>